<comment type="caution">
    <text evidence="2">The sequence shown here is derived from an EMBL/GenBank/DDBJ whole genome shotgun (WGS) entry which is preliminary data.</text>
</comment>
<name>A0A9D9NFX8_9BACT</name>
<dbReference type="NCBIfam" id="TIGR02145">
    <property type="entry name" value="Fib_succ_major"/>
    <property type="match status" value="1"/>
</dbReference>
<evidence type="ECO:0000259" key="1">
    <source>
        <dbReference type="Pfam" id="PF09603"/>
    </source>
</evidence>
<organism evidence="2 3">
    <name type="scientific">Candidatus Merdivivens pullicola</name>
    <dbReference type="NCBI Taxonomy" id="2840872"/>
    <lineage>
        <taxon>Bacteria</taxon>
        <taxon>Pseudomonadati</taxon>
        <taxon>Bacteroidota</taxon>
        <taxon>Bacteroidia</taxon>
        <taxon>Bacteroidales</taxon>
        <taxon>Muribaculaceae</taxon>
        <taxon>Muribaculaceae incertae sedis</taxon>
        <taxon>Candidatus Merdivivens</taxon>
    </lineage>
</organism>
<sequence length="509" mass="56149">MKRILLFAAVVSVLAACSKETPSVHDISLSVSEEGGGDLTGRDFSVYVVAKKASSAENLSSDRLYDGVLAENNGGTLLFPETPAYDAGRPYCDFYVFSPYQENLVPAGCPSAEIRVEQDQSEGLDASDILFGKTVNFIRRENDPNVVLGHLFSRLDFVIETSNPVGAFDWITMKNVVLGGVYDAEDCYFSPSPFTGDVKSCGQFVLSDDGLLRGVSVIIPPQELAAGDFATIMIGGEEHSLKLDQNLVLEAGKVAEISFSVTAELNPELRVDVSVRDWENETMDFTLGKLLPPGNTVTDIDGNEYPVVKIGSQYWMGSNLRTTKLNDGTDIYRVESLDEWPVTDKEAYTVYELDFENNPDRWGLLYNRMCVEYEKLCPEGWHVPTTTDWDMLGMSQGGVPDEASCIANVTEDLKSTDGWLGCPGTNETGFDGYPVGYLFSYISGYNGDTPVYFSGFAYNGETAGWWSTSGYWAESVFVRAFVYHSYDMDRYSVPSLNAFPVRCVSDYVD</sequence>
<dbReference type="InterPro" id="IPR011871">
    <property type="entry name" value="Fib_succ_major"/>
</dbReference>
<dbReference type="AlphaFoldDB" id="A0A9D9NFX8"/>
<dbReference type="Proteomes" id="UP000823604">
    <property type="component" value="Unassembled WGS sequence"/>
</dbReference>
<protein>
    <submittedName>
        <fullName evidence="2">Fimbrillin family protein</fullName>
    </submittedName>
</protein>
<dbReference type="Gene3D" id="2.60.40.2630">
    <property type="match status" value="1"/>
</dbReference>
<dbReference type="EMBL" id="JADIMA010000020">
    <property type="protein sequence ID" value="MBO8472381.1"/>
    <property type="molecule type" value="Genomic_DNA"/>
</dbReference>
<gene>
    <name evidence="2" type="ORF">IAB81_01960</name>
</gene>
<feature type="domain" description="Fibrobacter succinogenes major paralogous" evidence="1">
    <location>
        <begin position="308"/>
        <end position="504"/>
    </location>
</feature>
<reference evidence="2" key="1">
    <citation type="submission" date="2020-10" db="EMBL/GenBank/DDBJ databases">
        <authorList>
            <person name="Gilroy R."/>
        </authorList>
    </citation>
    <scope>NUCLEOTIDE SEQUENCE</scope>
    <source>
        <strain evidence="2">B1-8020</strain>
    </source>
</reference>
<proteinExistence type="predicted"/>
<evidence type="ECO:0000313" key="3">
    <source>
        <dbReference type="Proteomes" id="UP000823604"/>
    </source>
</evidence>
<dbReference type="CDD" id="cd13120">
    <property type="entry name" value="BF2867_like_N"/>
    <property type="match status" value="1"/>
</dbReference>
<dbReference type="InterPro" id="IPR025049">
    <property type="entry name" value="Mfa-like_1"/>
</dbReference>
<accession>A0A9D9NFX8</accession>
<dbReference type="Pfam" id="PF09603">
    <property type="entry name" value="Fib_succ_major"/>
    <property type="match status" value="1"/>
</dbReference>
<dbReference type="PROSITE" id="PS51257">
    <property type="entry name" value="PROKAR_LIPOPROTEIN"/>
    <property type="match status" value="1"/>
</dbReference>
<reference evidence="2" key="2">
    <citation type="journal article" date="2021" name="PeerJ">
        <title>Extensive microbial diversity within the chicken gut microbiome revealed by metagenomics and culture.</title>
        <authorList>
            <person name="Gilroy R."/>
            <person name="Ravi A."/>
            <person name="Getino M."/>
            <person name="Pursley I."/>
            <person name="Horton D.L."/>
            <person name="Alikhan N.F."/>
            <person name="Baker D."/>
            <person name="Gharbi K."/>
            <person name="Hall N."/>
            <person name="Watson M."/>
            <person name="Adriaenssens E.M."/>
            <person name="Foster-Nyarko E."/>
            <person name="Jarju S."/>
            <person name="Secka A."/>
            <person name="Antonio M."/>
            <person name="Oren A."/>
            <person name="Chaudhuri R.R."/>
            <person name="La Ragione R."/>
            <person name="Hildebrand F."/>
            <person name="Pallen M.J."/>
        </authorList>
    </citation>
    <scope>NUCLEOTIDE SEQUENCE</scope>
    <source>
        <strain evidence="2">B1-8020</strain>
    </source>
</reference>
<evidence type="ECO:0000313" key="2">
    <source>
        <dbReference type="EMBL" id="MBO8472381.1"/>
    </source>
</evidence>
<dbReference type="Pfam" id="PF13149">
    <property type="entry name" value="Mfa_like_1"/>
    <property type="match status" value="1"/>
</dbReference>